<comment type="function">
    <text evidence="9">Involved in the cellular defense against the biological effects of O6-methylguanine (O6-MeG) and O4-methylthymine (O4-MeT) in DNA. Repairs the methylated nucleobase in DNA by stoichiometrically transferring the methyl group to a cysteine residue in the enzyme. This is a suicide reaction: the enzyme is irreversibly inactivated.</text>
</comment>
<dbReference type="Pfam" id="PF02870">
    <property type="entry name" value="Methyltransf_1N"/>
    <property type="match status" value="1"/>
</dbReference>
<reference evidence="12 13" key="2">
    <citation type="submission" date="2020-06" db="EMBL/GenBank/DDBJ databases">
        <title>Halomonas songnenensis sp. nov., a moderately halophilic bacterium isolated from saline and alkaline soils.</title>
        <authorList>
            <person name="Jiang J."/>
            <person name="Pan Y."/>
        </authorList>
    </citation>
    <scope>NUCLEOTIDE SEQUENCE [LARGE SCALE GENOMIC DNA]</scope>
    <source>
        <strain evidence="12 13">TBZ9</strain>
    </source>
</reference>
<dbReference type="GO" id="GO:0005737">
    <property type="term" value="C:cytoplasm"/>
    <property type="evidence" value="ECO:0007669"/>
    <property type="project" value="UniProtKB-SubCell"/>
</dbReference>
<dbReference type="PANTHER" id="PTHR10815:SF5">
    <property type="entry name" value="METHYLATED-DNA--PROTEIN-CYSTEINE METHYLTRANSFERASE"/>
    <property type="match status" value="1"/>
</dbReference>
<feature type="domain" description="Methylated-DNA-[protein]-cysteine S-methyltransferase DNA binding" evidence="10">
    <location>
        <begin position="78"/>
        <end position="157"/>
    </location>
</feature>
<dbReference type="EC" id="2.1.1.63" evidence="9"/>
<comment type="catalytic activity">
    <reaction evidence="1 9">
        <text>a 4-O-methyl-thymidine in DNA + L-cysteinyl-[protein] = a thymidine in DNA + S-methyl-L-cysteinyl-[protein]</text>
        <dbReference type="Rhea" id="RHEA:53428"/>
        <dbReference type="Rhea" id="RHEA-COMP:10131"/>
        <dbReference type="Rhea" id="RHEA-COMP:10132"/>
        <dbReference type="Rhea" id="RHEA-COMP:13555"/>
        <dbReference type="Rhea" id="RHEA-COMP:13556"/>
        <dbReference type="ChEBI" id="CHEBI:29950"/>
        <dbReference type="ChEBI" id="CHEBI:82612"/>
        <dbReference type="ChEBI" id="CHEBI:137386"/>
        <dbReference type="ChEBI" id="CHEBI:137387"/>
        <dbReference type="EC" id="2.1.1.63"/>
    </reaction>
</comment>
<evidence type="ECO:0000256" key="7">
    <source>
        <dbReference type="ARBA" id="ARBA00023204"/>
    </source>
</evidence>
<name>A0A7Y3TWR9_9GAMM</name>
<dbReference type="Pfam" id="PF01035">
    <property type="entry name" value="DNA_binding_1"/>
    <property type="match status" value="1"/>
</dbReference>
<evidence type="ECO:0000259" key="11">
    <source>
        <dbReference type="Pfam" id="PF02870"/>
    </source>
</evidence>
<comment type="similarity">
    <text evidence="2 9">Belongs to the MGMT family.</text>
</comment>
<dbReference type="InterPro" id="IPR008332">
    <property type="entry name" value="MethylG_MeTrfase_N"/>
</dbReference>
<evidence type="ECO:0000256" key="4">
    <source>
        <dbReference type="ARBA" id="ARBA00022603"/>
    </source>
</evidence>
<dbReference type="NCBIfam" id="TIGR00589">
    <property type="entry name" value="ogt"/>
    <property type="match status" value="1"/>
</dbReference>
<dbReference type="GO" id="GO:0006307">
    <property type="term" value="P:DNA alkylation repair"/>
    <property type="evidence" value="ECO:0007669"/>
    <property type="project" value="UniProtKB-UniRule"/>
</dbReference>
<evidence type="ECO:0000256" key="1">
    <source>
        <dbReference type="ARBA" id="ARBA00001286"/>
    </source>
</evidence>
<evidence type="ECO:0000256" key="8">
    <source>
        <dbReference type="ARBA" id="ARBA00049348"/>
    </source>
</evidence>
<dbReference type="GO" id="GO:0032259">
    <property type="term" value="P:methylation"/>
    <property type="evidence" value="ECO:0007669"/>
    <property type="project" value="UniProtKB-KW"/>
</dbReference>
<evidence type="ECO:0000256" key="9">
    <source>
        <dbReference type="HAMAP-Rule" id="MF_00772"/>
    </source>
</evidence>
<dbReference type="EMBL" id="JABFHI010000002">
    <property type="protein sequence ID" value="NOG31661.1"/>
    <property type="molecule type" value="Genomic_DNA"/>
</dbReference>
<keyword evidence="7 9" id="KW-0234">DNA repair</keyword>
<evidence type="ECO:0000313" key="13">
    <source>
        <dbReference type="Proteomes" id="UP000588806"/>
    </source>
</evidence>
<dbReference type="PANTHER" id="PTHR10815">
    <property type="entry name" value="METHYLATED-DNA--PROTEIN-CYSTEINE METHYLTRANSFERASE"/>
    <property type="match status" value="1"/>
</dbReference>
<dbReference type="HAMAP" id="MF_00772">
    <property type="entry name" value="OGT"/>
    <property type="match status" value="1"/>
</dbReference>
<dbReference type="InterPro" id="IPR036217">
    <property type="entry name" value="MethylDNA_cys_MeTrfase_DNAb"/>
</dbReference>
<dbReference type="Gene3D" id="1.10.10.10">
    <property type="entry name" value="Winged helix-like DNA-binding domain superfamily/Winged helix DNA-binding domain"/>
    <property type="match status" value="1"/>
</dbReference>
<protein>
    <recommendedName>
        <fullName evidence="9">Methylated-DNA--protein-cysteine methyltransferase</fullName>
        <ecNumber evidence="9">2.1.1.63</ecNumber>
    </recommendedName>
    <alternativeName>
        <fullName evidence="9">6-O-methylguanine-DNA methyltransferase</fullName>
        <shortName evidence="9">MGMT</shortName>
    </alternativeName>
    <alternativeName>
        <fullName evidence="9">O-6-methylguanine-DNA-alkyltransferase</fullName>
    </alternativeName>
</protein>
<dbReference type="CDD" id="cd06445">
    <property type="entry name" value="ATase"/>
    <property type="match status" value="1"/>
</dbReference>
<dbReference type="InterPro" id="IPR023546">
    <property type="entry name" value="MGMT"/>
</dbReference>
<dbReference type="RefSeq" id="WP_171702095.1">
    <property type="nucleotide sequence ID" value="NZ_JABFHI010000002.1"/>
</dbReference>
<keyword evidence="5 9" id="KW-0808">Transferase</keyword>
<dbReference type="Proteomes" id="UP000588806">
    <property type="component" value="Unassembled WGS sequence"/>
</dbReference>
<dbReference type="SUPFAM" id="SSF46767">
    <property type="entry name" value="Methylated DNA-protein cysteine methyltransferase, C-terminal domain"/>
    <property type="match status" value="1"/>
</dbReference>
<sequence>MTTSRLYFLSFTAPAPFGVIRLEGHDEGITSIDLGQQASVVDADVSHPLLERCREQLEGYFQGQRQTFDVPLAAEGTPFQHQVWAALREIPFGETASYGAIASALGKPTASRAVAMANGRNPLPIIVPCHRVIGANGQLTGYSGGLACKRWLLEHEQGINRLT</sequence>
<evidence type="ECO:0000256" key="2">
    <source>
        <dbReference type="ARBA" id="ARBA00008711"/>
    </source>
</evidence>
<dbReference type="PROSITE" id="PS00374">
    <property type="entry name" value="MGMT"/>
    <property type="match status" value="1"/>
</dbReference>
<feature type="active site" description="Nucleophile; methyl group acceptor" evidence="9">
    <location>
        <position position="129"/>
    </location>
</feature>
<dbReference type="SUPFAM" id="SSF53155">
    <property type="entry name" value="Methylated DNA-protein cysteine methyltransferase domain"/>
    <property type="match status" value="1"/>
</dbReference>
<accession>A0A7Y3TWR9</accession>
<evidence type="ECO:0000256" key="3">
    <source>
        <dbReference type="ARBA" id="ARBA00022490"/>
    </source>
</evidence>
<dbReference type="InterPro" id="IPR036631">
    <property type="entry name" value="MGMT_N_sf"/>
</dbReference>
<dbReference type="AlphaFoldDB" id="A0A7Y3TWR9"/>
<dbReference type="InterPro" id="IPR014048">
    <property type="entry name" value="MethylDNA_cys_MeTrfase_DNA-bd"/>
</dbReference>
<comment type="miscellaneous">
    <text evidence="9">This enzyme catalyzes only one turnover and therefore is not strictly catalytic. According to one definition, an enzyme is a biocatalyst that acts repeatedly and over many reaction cycles.</text>
</comment>
<feature type="domain" description="Methylguanine DNA methyltransferase ribonuclease-like" evidence="11">
    <location>
        <begin position="14"/>
        <end position="73"/>
    </location>
</feature>
<evidence type="ECO:0000313" key="12">
    <source>
        <dbReference type="EMBL" id="NOG31661.1"/>
    </source>
</evidence>
<keyword evidence="13" id="KW-1185">Reference proteome</keyword>
<keyword evidence="6 9" id="KW-0227">DNA damage</keyword>
<keyword evidence="3 9" id="KW-0963">Cytoplasm</keyword>
<dbReference type="InterPro" id="IPR036388">
    <property type="entry name" value="WH-like_DNA-bd_sf"/>
</dbReference>
<dbReference type="FunFam" id="1.10.10.10:FF:000214">
    <property type="entry name" value="Methylated-DNA--protein-cysteine methyltransferase"/>
    <property type="match status" value="1"/>
</dbReference>
<organism evidence="12 13">
    <name type="scientific">Vreelandella azerica</name>
    <dbReference type="NCBI Taxonomy" id="2732867"/>
    <lineage>
        <taxon>Bacteria</taxon>
        <taxon>Pseudomonadati</taxon>
        <taxon>Pseudomonadota</taxon>
        <taxon>Gammaproteobacteria</taxon>
        <taxon>Oceanospirillales</taxon>
        <taxon>Halomonadaceae</taxon>
        <taxon>Vreelandella</taxon>
    </lineage>
</organism>
<reference evidence="12 13" key="1">
    <citation type="submission" date="2020-05" db="EMBL/GenBank/DDBJ databases">
        <authorList>
            <person name="Ruan W."/>
            <person name="Jeon C.O."/>
            <person name="Chun B.H."/>
        </authorList>
    </citation>
    <scope>NUCLEOTIDE SEQUENCE [LARGE SCALE GENOMIC DNA]</scope>
    <source>
        <strain evidence="12 13">TBZ9</strain>
    </source>
</reference>
<comment type="catalytic activity">
    <reaction evidence="8 9">
        <text>a 6-O-methyl-2'-deoxyguanosine in DNA + L-cysteinyl-[protein] = S-methyl-L-cysteinyl-[protein] + a 2'-deoxyguanosine in DNA</text>
        <dbReference type="Rhea" id="RHEA:24000"/>
        <dbReference type="Rhea" id="RHEA-COMP:10131"/>
        <dbReference type="Rhea" id="RHEA-COMP:10132"/>
        <dbReference type="Rhea" id="RHEA-COMP:11367"/>
        <dbReference type="Rhea" id="RHEA-COMP:11368"/>
        <dbReference type="ChEBI" id="CHEBI:29950"/>
        <dbReference type="ChEBI" id="CHEBI:82612"/>
        <dbReference type="ChEBI" id="CHEBI:85445"/>
        <dbReference type="ChEBI" id="CHEBI:85448"/>
        <dbReference type="EC" id="2.1.1.63"/>
    </reaction>
</comment>
<evidence type="ECO:0000259" key="10">
    <source>
        <dbReference type="Pfam" id="PF01035"/>
    </source>
</evidence>
<comment type="caution">
    <text evidence="12">The sequence shown here is derived from an EMBL/GenBank/DDBJ whole genome shotgun (WGS) entry which is preliminary data.</text>
</comment>
<evidence type="ECO:0000256" key="6">
    <source>
        <dbReference type="ARBA" id="ARBA00022763"/>
    </source>
</evidence>
<keyword evidence="4 9" id="KW-0489">Methyltransferase</keyword>
<proteinExistence type="inferred from homology"/>
<comment type="subcellular location">
    <subcellularLocation>
        <location evidence="9">Cytoplasm</location>
    </subcellularLocation>
</comment>
<dbReference type="InterPro" id="IPR001497">
    <property type="entry name" value="MethylDNA_cys_MeTrfase_AS"/>
</dbReference>
<evidence type="ECO:0000256" key="5">
    <source>
        <dbReference type="ARBA" id="ARBA00022679"/>
    </source>
</evidence>
<dbReference type="GO" id="GO:0003908">
    <property type="term" value="F:methylated-DNA-[protein]-cysteine S-methyltransferase activity"/>
    <property type="evidence" value="ECO:0007669"/>
    <property type="project" value="UniProtKB-UniRule"/>
</dbReference>
<dbReference type="Gene3D" id="3.30.160.70">
    <property type="entry name" value="Methylated DNA-protein cysteine methyltransferase domain"/>
    <property type="match status" value="1"/>
</dbReference>
<gene>
    <name evidence="12" type="ORF">HLB35_07535</name>
</gene>